<reference evidence="2 3" key="1">
    <citation type="journal article" date="2016" name="Nat. Commun.">
        <title>Thousands of microbial genomes shed light on interconnected biogeochemical processes in an aquifer system.</title>
        <authorList>
            <person name="Anantharaman K."/>
            <person name="Brown C.T."/>
            <person name="Hug L.A."/>
            <person name="Sharon I."/>
            <person name="Castelle C.J."/>
            <person name="Probst A.J."/>
            <person name="Thomas B.C."/>
            <person name="Singh A."/>
            <person name="Wilkins M.J."/>
            <person name="Karaoz U."/>
            <person name="Brodie E.L."/>
            <person name="Williams K.H."/>
            <person name="Hubbard S.S."/>
            <person name="Banfield J.F."/>
        </authorList>
    </citation>
    <scope>NUCLEOTIDE SEQUENCE [LARGE SCALE GENOMIC DNA]</scope>
</reference>
<name>A0A1G2TVS0_9BACT</name>
<sequence length="131" mass="14261">MIRRGLVALTIIAIRTSDASKPMALGAKDIPSCQILGEAEVTYYGGDFHGRPMANGKVFDKEDPTIVASPILDMGRRVRITHVANRKSIEVVVQDRMPKDAPLNALDVSEAAARKLGIQTVGRARLFVEAY</sequence>
<organism evidence="2 3">
    <name type="scientific">Candidatus Zambryskibacteria bacterium RIFCSPLOWO2_01_FULL_39_39</name>
    <dbReference type="NCBI Taxonomy" id="1802758"/>
    <lineage>
        <taxon>Bacteria</taxon>
        <taxon>Candidatus Zambryskiibacteriota</taxon>
    </lineage>
</organism>
<dbReference type="AlphaFoldDB" id="A0A1G2TVS0"/>
<feature type="domain" description="RlpA-like protein double-psi beta-barrel" evidence="1">
    <location>
        <begin position="42"/>
        <end position="125"/>
    </location>
</feature>
<dbReference type="InterPro" id="IPR009009">
    <property type="entry name" value="RlpA-like_DPBB"/>
</dbReference>
<dbReference type="Proteomes" id="UP000177707">
    <property type="component" value="Unassembled WGS sequence"/>
</dbReference>
<dbReference type="PANTHER" id="PTHR34183:SF8">
    <property type="entry name" value="ENDOLYTIC PEPTIDOGLYCAN TRANSGLYCOSYLASE RLPA-RELATED"/>
    <property type="match status" value="1"/>
</dbReference>
<dbReference type="InterPro" id="IPR036908">
    <property type="entry name" value="RlpA-like_sf"/>
</dbReference>
<protein>
    <recommendedName>
        <fullName evidence="1">RlpA-like protein double-psi beta-barrel domain-containing protein</fullName>
    </recommendedName>
</protein>
<comment type="caution">
    <text evidence="2">The sequence shown here is derived from an EMBL/GenBank/DDBJ whole genome shotgun (WGS) entry which is preliminary data.</text>
</comment>
<gene>
    <name evidence="2" type="ORF">A3A96_01655</name>
</gene>
<proteinExistence type="predicted"/>
<evidence type="ECO:0000313" key="3">
    <source>
        <dbReference type="Proteomes" id="UP000177707"/>
    </source>
</evidence>
<dbReference type="EMBL" id="MHWB01000013">
    <property type="protein sequence ID" value="OHB01381.1"/>
    <property type="molecule type" value="Genomic_DNA"/>
</dbReference>
<dbReference type="Pfam" id="PF03330">
    <property type="entry name" value="DPBB_1"/>
    <property type="match status" value="1"/>
</dbReference>
<dbReference type="SUPFAM" id="SSF50685">
    <property type="entry name" value="Barwin-like endoglucanases"/>
    <property type="match status" value="1"/>
</dbReference>
<dbReference type="CDD" id="cd22268">
    <property type="entry name" value="DPBB_RlpA-like"/>
    <property type="match status" value="1"/>
</dbReference>
<dbReference type="Gene3D" id="2.40.40.10">
    <property type="entry name" value="RlpA-like domain"/>
    <property type="match status" value="1"/>
</dbReference>
<dbReference type="PANTHER" id="PTHR34183">
    <property type="entry name" value="ENDOLYTIC PEPTIDOGLYCAN TRANSGLYCOSYLASE RLPA"/>
    <property type="match status" value="1"/>
</dbReference>
<evidence type="ECO:0000313" key="2">
    <source>
        <dbReference type="EMBL" id="OHB01381.1"/>
    </source>
</evidence>
<accession>A0A1G2TVS0</accession>
<dbReference type="STRING" id="1802758.A3A96_01655"/>
<evidence type="ECO:0000259" key="1">
    <source>
        <dbReference type="Pfam" id="PF03330"/>
    </source>
</evidence>